<evidence type="ECO:0000256" key="1">
    <source>
        <dbReference type="ARBA" id="ARBA00023054"/>
    </source>
</evidence>
<feature type="region of interest" description="Disordered" evidence="3">
    <location>
        <begin position="360"/>
        <end position="379"/>
    </location>
</feature>
<sequence length="553" mass="63044">MSNPEDTEEEFYVSKDGQISVSLVDDKSRLDKLKLLVQARERELRQAAEYGLGLLEANEELQMQVKTLKIQLETETEELVVERDAWKRRTEHAKHEIIQWKRKYARVEEEKTILAEEFEQFVDHCECRRQDIVPATDDVSVSSENEYSHHLDTIAQLQTELQKVQMLDHSKEMELKLLREWKQIAEQQQHETCECEVFAEESENLHKKKLLQELNATQRGINELKIENDALHKAAQQHETDMQLLKKQLRVAEEAKDDTLVHSNRVSEELLSSESRCQRLQRELELLQHISYFSQAIVDRDDEESDEDDECIEVISRIIMSDVDQVTNMDPEGSTSDAENRAMLSPLRSKQRRSFLDVTATPSLPHTPNTATKDGSRMPVPELEKDTHKKLYHYFHLTALSIIHENSLIERCFNSSSRITIDMWYHEVIAKKVPFLMWHSWLTKRISKVTASVQGEDGVSKRFTLLSKGSGFGSAFHGFSMRKIGGSGNSEAANTLLPSPPTASSSPASPPVARVPFSVARAFFRLLRKSTRASASASATPNSECSADGSPAQ</sequence>
<evidence type="ECO:0008006" key="6">
    <source>
        <dbReference type="Google" id="ProtNLM"/>
    </source>
</evidence>
<protein>
    <recommendedName>
        <fullName evidence="6">GDP/GTP exchange factor Sec2 N-terminal domain-containing protein</fullName>
    </recommendedName>
</protein>
<feature type="region of interest" description="Disordered" evidence="3">
    <location>
        <begin position="490"/>
        <end position="512"/>
    </location>
</feature>
<feature type="coiled-coil region" evidence="2">
    <location>
        <begin position="58"/>
        <end position="117"/>
    </location>
</feature>
<dbReference type="EMBL" id="CAKLCB010000208">
    <property type="protein sequence ID" value="CAH0516823.1"/>
    <property type="molecule type" value="Genomic_DNA"/>
</dbReference>
<evidence type="ECO:0000313" key="4">
    <source>
        <dbReference type="EMBL" id="CAH0516823.1"/>
    </source>
</evidence>
<feature type="compositionally biased region" description="Polar residues" evidence="3">
    <location>
        <begin position="360"/>
        <end position="373"/>
    </location>
</feature>
<evidence type="ECO:0000313" key="5">
    <source>
        <dbReference type="Proteomes" id="UP001158986"/>
    </source>
</evidence>
<keyword evidence="5" id="KW-1185">Reference proteome</keyword>
<name>A0ABN8CUM8_9STRA</name>
<dbReference type="Proteomes" id="UP001158986">
    <property type="component" value="Unassembled WGS sequence"/>
</dbReference>
<dbReference type="InterPro" id="IPR051149">
    <property type="entry name" value="Spindly/BICDR_Dynein_Adapter"/>
</dbReference>
<feature type="region of interest" description="Disordered" evidence="3">
    <location>
        <begin position="531"/>
        <end position="553"/>
    </location>
</feature>
<feature type="coiled-coil region" evidence="2">
    <location>
        <begin position="207"/>
        <end position="290"/>
    </location>
</feature>
<reference evidence="4 5" key="1">
    <citation type="submission" date="2021-11" db="EMBL/GenBank/DDBJ databases">
        <authorList>
            <person name="Islam A."/>
            <person name="Islam S."/>
            <person name="Flora M.S."/>
            <person name="Rahman M."/>
            <person name="Ziaur R.M."/>
            <person name="Epstein J.H."/>
            <person name="Hassan M."/>
            <person name="Klassen M."/>
            <person name="Woodard K."/>
            <person name="Webb A."/>
            <person name="Webby R.J."/>
            <person name="El Zowalaty M.E."/>
        </authorList>
    </citation>
    <scope>NUCLEOTIDE SEQUENCE [LARGE SCALE GENOMIC DNA]</scope>
    <source>
        <strain evidence="4">Pbs1</strain>
    </source>
</reference>
<evidence type="ECO:0000256" key="3">
    <source>
        <dbReference type="SAM" id="MobiDB-lite"/>
    </source>
</evidence>
<feature type="compositionally biased region" description="Low complexity" evidence="3">
    <location>
        <begin position="502"/>
        <end position="512"/>
    </location>
</feature>
<comment type="caution">
    <text evidence="4">The sequence shown here is derived from an EMBL/GenBank/DDBJ whole genome shotgun (WGS) entry which is preliminary data.</text>
</comment>
<gene>
    <name evidence="4" type="ORF">PBS001_LOCUS3461</name>
</gene>
<proteinExistence type="predicted"/>
<dbReference type="PANTHER" id="PTHR32123:SF9">
    <property type="entry name" value="PROTEIN SPINDLY"/>
    <property type="match status" value="1"/>
</dbReference>
<dbReference type="PANTHER" id="PTHR32123">
    <property type="entry name" value="BICD FAMILY-LIKE CARGO ADAPTER"/>
    <property type="match status" value="1"/>
</dbReference>
<evidence type="ECO:0000256" key="2">
    <source>
        <dbReference type="SAM" id="Coils"/>
    </source>
</evidence>
<organism evidence="4 5">
    <name type="scientific">Peronospora belbahrii</name>
    <dbReference type="NCBI Taxonomy" id="622444"/>
    <lineage>
        <taxon>Eukaryota</taxon>
        <taxon>Sar</taxon>
        <taxon>Stramenopiles</taxon>
        <taxon>Oomycota</taxon>
        <taxon>Peronosporomycetes</taxon>
        <taxon>Peronosporales</taxon>
        <taxon>Peronosporaceae</taxon>
        <taxon>Peronospora</taxon>
    </lineage>
</organism>
<accession>A0ABN8CUM8</accession>
<keyword evidence="1 2" id="KW-0175">Coiled coil</keyword>